<evidence type="ECO:0000313" key="12">
    <source>
        <dbReference type="Proteomes" id="UP000539372"/>
    </source>
</evidence>
<dbReference type="PROSITE" id="PS00534">
    <property type="entry name" value="FERROCHELATASE"/>
    <property type="match status" value="1"/>
</dbReference>
<gene>
    <name evidence="9" type="primary">hemH</name>
    <name evidence="11" type="ORF">HH303_11110</name>
</gene>
<dbReference type="RefSeq" id="WP_169625405.1">
    <property type="nucleotide sequence ID" value="NZ_JABBNT010000003.1"/>
</dbReference>
<dbReference type="Proteomes" id="UP000539372">
    <property type="component" value="Unassembled WGS sequence"/>
</dbReference>
<keyword evidence="2 9" id="KW-0963">Cytoplasm</keyword>
<comment type="similarity">
    <text evidence="1 9 10">Belongs to the ferrochelatase family.</text>
</comment>
<feature type="binding site" evidence="9">
    <location>
        <position position="209"/>
    </location>
    <ligand>
        <name>Fe(2+)</name>
        <dbReference type="ChEBI" id="CHEBI:29033"/>
    </ligand>
</feature>
<comment type="catalytic activity">
    <reaction evidence="9 10">
        <text>heme b + 2 H(+) = protoporphyrin IX + Fe(2+)</text>
        <dbReference type="Rhea" id="RHEA:22584"/>
        <dbReference type="ChEBI" id="CHEBI:15378"/>
        <dbReference type="ChEBI" id="CHEBI:29033"/>
        <dbReference type="ChEBI" id="CHEBI:57306"/>
        <dbReference type="ChEBI" id="CHEBI:60344"/>
        <dbReference type="EC" id="4.98.1.1"/>
    </reaction>
</comment>
<dbReference type="AlphaFoldDB" id="A0A7Y0E0N4"/>
<evidence type="ECO:0000256" key="10">
    <source>
        <dbReference type="RuleBase" id="RU000607"/>
    </source>
</evidence>
<feature type="binding site" evidence="9">
    <location>
        <position position="290"/>
    </location>
    <ligand>
        <name>Fe(2+)</name>
        <dbReference type="ChEBI" id="CHEBI:29033"/>
    </ligand>
</feature>
<dbReference type="Gene3D" id="3.40.50.1400">
    <property type="match status" value="2"/>
</dbReference>
<evidence type="ECO:0000256" key="5">
    <source>
        <dbReference type="ARBA" id="ARBA00023133"/>
    </source>
</evidence>
<reference evidence="11 12" key="1">
    <citation type="submission" date="2020-04" db="EMBL/GenBank/DDBJ databases">
        <title>Rhodospirillaceae bacterium KN72 isolated from deep sea.</title>
        <authorList>
            <person name="Zhang D.-C."/>
        </authorList>
    </citation>
    <scope>NUCLEOTIDE SEQUENCE [LARGE SCALE GENOMIC DNA]</scope>
    <source>
        <strain evidence="11 12">KN72</strain>
    </source>
</reference>
<dbReference type="EC" id="4.98.1.1" evidence="9 10"/>
<comment type="caution">
    <text evidence="11">The sequence shown here is derived from an EMBL/GenBank/DDBJ whole genome shotgun (WGS) entry which is preliminary data.</text>
</comment>
<comment type="catalytic activity">
    <reaction evidence="8">
        <text>Fe-coproporphyrin III + 2 H(+) = coproporphyrin III + Fe(2+)</text>
        <dbReference type="Rhea" id="RHEA:49572"/>
        <dbReference type="ChEBI" id="CHEBI:15378"/>
        <dbReference type="ChEBI" id="CHEBI:29033"/>
        <dbReference type="ChEBI" id="CHEBI:68438"/>
        <dbReference type="ChEBI" id="CHEBI:131725"/>
        <dbReference type="EC" id="4.99.1.9"/>
    </reaction>
    <physiologicalReaction direction="right-to-left" evidence="8">
        <dbReference type="Rhea" id="RHEA:49574"/>
    </physiologicalReaction>
</comment>
<keyword evidence="5 9" id="KW-0350">Heme biosynthesis</keyword>
<dbReference type="InterPro" id="IPR019772">
    <property type="entry name" value="Ferrochelatase_AS"/>
</dbReference>
<dbReference type="CDD" id="cd03411">
    <property type="entry name" value="Ferrochelatase_N"/>
    <property type="match status" value="1"/>
</dbReference>
<keyword evidence="7 9" id="KW-0627">Porphyrin biosynthesis</keyword>
<evidence type="ECO:0000256" key="6">
    <source>
        <dbReference type="ARBA" id="ARBA00023239"/>
    </source>
</evidence>
<evidence type="ECO:0000256" key="2">
    <source>
        <dbReference type="ARBA" id="ARBA00022490"/>
    </source>
</evidence>
<keyword evidence="6 9" id="KW-0456">Lyase</keyword>
<dbReference type="InterPro" id="IPR033644">
    <property type="entry name" value="Ferrochelatase_C"/>
</dbReference>
<evidence type="ECO:0000256" key="9">
    <source>
        <dbReference type="HAMAP-Rule" id="MF_00323"/>
    </source>
</evidence>
<dbReference type="CDD" id="cd00419">
    <property type="entry name" value="Ferrochelatase_C"/>
    <property type="match status" value="1"/>
</dbReference>
<protein>
    <recommendedName>
        <fullName evidence="9 10">Ferrochelatase</fullName>
        <ecNumber evidence="9 10">4.98.1.1</ecNumber>
    </recommendedName>
    <alternativeName>
        <fullName evidence="9">Heme synthase</fullName>
    </alternativeName>
    <alternativeName>
        <fullName evidence="9">Protoheme ferro-lyase</fullName>
    </alternativeName>
</protein>
<evidence type="ECO:0000256" key="1">
    <source>
        <dbReference type="ARBA" id="ARBA00007718"/>
    </source>
</evidence>
<organism evidence="11 12">
    <name type="scientific">Pacificispira spongiicola</name>
    <dbReference type="NCBI Taxonomy" id="2729598"/>
    <lineage>
        <taxon>Bacteria</taxon>
        <taxon>Pseudomonadati</taxon>
        <taxon>Pseudomonadota</taxon>
        <taxon>Alphaproteobacteria</taxon>
        <taxon>Rhodospirillales</taxon>
        <taxon>Rhodospirillaceae</taxon>
        <taxon>Pacificispira</taxon>
    </lineage>
</organism>
<dbReference type="InterPro" id="IPR001015">
    <property type="entry name" value="Ferrochelatase"/>
</dbReference>
<evidence type="ECO:0000256" key="3">
    <source>
        <dbReference type="ARBA" id="ARBA00022723"/>
    </source>
</evidence>
<dbReference type="Pfam" id="PF00762">
    <property type="entry name" value="Ferrochelatase"/>
    <property type="match status" value="1"/>
</dbReference>
<dbReference type="UniPathway" id="UPA00252">
    <property type="reaction ID" value="UER00325"/>
</dbReference>
<proteinExistence type="inferred from homology"/>
<dbReference type="GO" id="GO:0006783">
    <property type="term" value="P:heme biosynthetic process"/>
    <property type="evidence" value="ECO:0007669"/>
    <property type="project" value="UniProtKB-UniRule"/>
</dbReference>
<evidence type="ECO:0000256" key="8">
    <source>
        <dbReference type="ARBA" id="ARBA00024536"/>
    </source>
</evidence>
<sequence>MTTVLPPDHPTVLNPRIGVLLVNLGTPDGYDTPSMRRYLAEFLSDPRVIEAPKWLWYPILHGIILTTRPKKSGQAYRKIWMRETNESPLRFYTREQSNRLATRFETENVAVEWAMRYGSPSIPDKLDALLAAGCHRILILPLYPQYSAATTASVQDTVFAHLATLRRQPAIRTLPSFHDEPSYIAALANSVRDSLKGAETPDHLLCSFHGMPRETLDKGDPYHCFCQKTGRLLRDALGWPEDRFTVVFQSRFGPKEWLQPYAEPTVRDLAKGGTKSIAMISPGFVSDCVETLEELAIGLKEVFEENGGEHFTYIPCLNATDASIDMLESLTRRELSGWL</sequence>
<dbReference type="GO" id="GO:0046872">
    <property type="term" value="F:metal ion binding"/>
    <property type="evidence" value="ECO:0007669"/>
    <property type="project" value="UniProtKB-KW"/>
</dbReference>
<dbReference type="InterPro" id="IPR033659">
    <property type="entry name" value="Ferrochelatase_N"/>
</dbReference>
<dbReference type="PANTHER" id="PTHR11108">
    <property type="entry name" value="FERROCHELATASE"/>
    <property type="match status" value="1"/>
</dbReference>
<accession>A0A7Y0E0N4</accession>
<dbReference type="SUPFAM" id="SSF53800">
    <property type="entry name" value="Chelatase"/>
    <property type="match status" value="1"/>
</dbReference>
<dbReference type="EMBL" id="JABBNT010000003">
    <property type="protein sequence ID" value="NMM45029.1"/>
    <property type="molecule type" value="Genomic_DNA"/>
</dbReference>
<dbReference type="HAMAP" id="MF_00323">
    <property type="entry name" value="Ferrochelatase"/>
    <property type="match status" value="1"/>
</dbReference>
<dbReference type="GO" id="GO:0005737">
    <property type="term" value="C:cytoplasm"/>
    <property type="evidence" value="ECO:0007669"/>
    <property type="project" value="UniProtKB-SubCell"/>
</dbReference>
<evidence type="ECO:0000256" key="7">
    <source>
        <dbReference type="ARBA" id="ARBA00023244"/>
    </source>
</evidence>
<keyword evidence="4 9" id="KW-0408">Iron</keyword>
<dbReference type="FunFam" id="3.40.50.1400:FF:000002">
    <property type="entry name" value="Ferrochelatase"/>
    <property type="match status" value="1"/>
</dbReference>
<keyword evidence="12" id="KW-1185">Reference proteome</keyword>
<evidence type="ECO:0000256" key="4">
    <source>
        <dbReference type="ARBA" id="ARBA00023004"/>
    </source>
</evidence>
<evidence type="ECO:0000313" key="11">
    <source>
        <dbReference type="EMBL" id="NMM45029.1"/>
    </source>
</evidence>
<name>A0A7Y0E0N4_9PROT</name>
<comment type="subcellular location">
    <subcellularLocation>
        <location evidence="9 10">Cytoplasm</location>
    </subcellularLocation>
</comment>
<comment type="pathway">
    <text evidence="9 10">Porphyrin-containing compound metabolism; protoheme biosynthesis; protoheme from protoporphyrin-IX: step 1/1.</text>
</comment>
<comment type="function">
    <text evidence="9 10">Catalyzes the ferrous insertion into protoporphyrin IX.</text>
</comment>
<dbReference type="PANTHER" id="PTHR11108:SF1">
    <property type="entry name" value="FERROCHELATASE, MITOCHONDRIAL"/>
    <property type="match status" value="1"/>
</dbReference>
<dbReference type="GO" id="GO:0004325">
    <property type="term" value="F:ferrochelatase activity"/>
    <property type="evidence" value="ECO:0007669"/>
    <property type="project" value="UniProtKB-UniRule"/>
</dbReference>
<dbReference type="NCBIfam" id="TIGR00109">
    <property type="entry name" value="hemH"/>
    <property type="match status" value="1"/>
</dbReference>
<keyword evidence="3 9" id="KW-0479">Metal-binding</keyword>